<gene>
    <name evidence="8" type="ORF">BCR43DRAFT_431196</name>
</gene>
<evidence type="ECO:0000256" key="4">
    <source>
        <dbReference type="ARBA" id="ARBA00023212"/>
    </source>
</evidence>
<dbReference type="FunCoup" id="A0A1X2HUD5">
    <property type="interactions" value="233"/>
</dbReference>
<keyword evidence="9" id="KW-1185">Reference proteome</keyword>
<evidence type="ECO:0000256" key="3">
    <source>
        <dbReference type="ARBA" id="ARBA00022490"/>
    </source>
</evidence>
<protein>
    <recommendedName>
        <fullName evidence="5 7">Actin-related protein 2/3 complex subunit 5</fullName>
    </recommendedName>
</protein>
<dbReference type="EMBL" id="MCGN01000001">
    <property type="protein sequence ID" value="ORZ03212.1"/>
    <property type="molecule type" value="Genomic_DNA"/>
</dbReference>
<comment type="subcellular location">
    <subcellularLocation>
        <location evidence="1">Cytoplasm</location>
        <location evidence="1">Cytoskeleton</location>
    </subcellularLocation>
</comment>
<evidence type="ECO:0000256" key="7">
    <source>
        <dbReference type="RuleBase" id="RU004301"/>
    </source>
</evidence>
<organism evidence="8 9">
    <name type="scientific">Syncephalastrum racemosum</name>
    <name type="common">Filamentous fungus</name>
    <dbReference type="NCBI Taxonomy" id="13706"/>
    <lineage>
        <taxon>Eukaryota</taxon>
        <taxon>Fungi</taxon>
        <taxon>Fungi incertae sedis</taxon>
        <taxon>Mucoromycota</taxon>
        <taxon>Mucoromycotina</taxon>
        <taxon>Mucoromycetes</taxon>
        <taxon>Mucorales</taxon>
        <taxon>Syncephalastraceae</taxon>
        <taxon>Syncephalastrum</taxon>
    </lineage>
</organism>
<dbReference type="GO" id="GO:0000001">
    <property type="term" value="P:mitochondrion inheritance"/>
    <property type="evidence" value="ECO:0007669"/>
    <property type="project" value="EnsemblFungi"/>
</dbReference>
<dbReference type="PIRSF" id="PIRSF039096">
    <property type="entry name" value="p16-ARC"/>
    <property type="match status" value="1"/>
</dbReference>
<dbReference type="GO" id="GO:0003729">
    <property type="term" value="F:mRNA binding"/>
    <property type="evidence" value="ECO:0007669"/>
    <property type="project" value="EnsemblFungi"/>
</dbReference>
<proteinExistence type="inferred from homology"/>
<reference evidence="8 9" key="1">
    <citation type="submission" date="2016-07" db="EMBL/GenBank/DDBJ databases">
        <title>Pervasive Adenine N6-methylation of Active Genes in Fungi.</title>
        <authorList>
            <consortium name="DOE Joint Genome Institute"/>
            <person name="Mondo S.J."/>
            <person name="Dannebaum R.O."/>
            <person name="Kuo R.C."/>
            <person name="Labutti K."/>
            <person name="Haridas S."/>
            <person name="Kuo A."/>
            <person name="Salamov A."/>
            <person name="Ahrendt S.R."/>
            <person name="Lipzen A."/>
            <person name="Sullivan W."/>
            <person name="Andreopoulos W.B."/>
            <person name="Clum A."/>
            <person name="Lindquist E."/>
            <person name="Daum C."/>
            <person name="Ramamoorthy G.K."/>
            <person name="Gryganskyi A."/>
            <person name="Culley D."/>
            <person name="Magnuson J.K."/>
            <person name="James T.Y."/>
            <person name="O'Malley M.A."/>
            <person name="Stajich J.E."/>
            <person name="Spatafora J.W."/>
            <person name="Visel A."/>
            <person name="Grigoriev I.V."/>
        </authorList>
    </citation>
    <scope>NUCLEOTIDE SEQUENCE [LARGE SCALE GENOMIC DNA]</scope>
    <source>
        <strain evidence="8 9">NRRL 2496</strain>
    </source>
</reference>
<dbReference type="GO" id="GO:0044396">
    <property type="term" value="P:actin cortical patch organization"/>
    <property type="evidence" value="ECO:0007669"/>
    <property type="project" value="EnsemblFungi"/>
</dbReference>
<dbReference type="InterPro" id="IPR006789">
    <property type="entry name" value="ARPC5"/>
</dbReference>
<accession>A0A1X2HUD5</accession>
<keyword evidence="3" id="KW-0963">Cytoplasm</keyword>
<evidence type="ECO:0000256" key="5">
    <source>
        <dbReference type="ARBA" id="ARBA00040214"/>
    </source>
</evidence>
<comment type="similarity">
    <text evidence="2 7">Belongs to the ARPC5 family.</text>
</comment>
<dbReference type="GO" id="GO:0030674">
    <property type="term" value="F:protein-macromolecule adaptor activity"/>
    <property type="evidence" value="ECO:0007669"/>
    <property type="project" value="EnsemblFungi"/>
</dbReference>
<dbReference type="OMA" id="GMGCIMR"/>
<dbReference type="Proteomes" id="UP000242180">
    <property type="component" value="Unassembled WGS sequence"/>
</dbReference>
<name>A0A1X2HUD5_SYNRA</name>
<comment type="function">
    <text evidence="7">Functions as component of the Arp2/3 complex which is involved in regulation of actin polymerization and together with an activating nucleation-promoting factor (NPF) mediates the formation of branched actin networks. Arp2/3 complex plays a critical role in the control of cell morphogenesis via the modulation of cell polarity development.</text>
</comment>
<dbReference type="SUPFAM" id="SSF69103">
    <property type="entry name" value="Arp2/3 complex 16 kDa subunit ARPC5"/>
    <property type="match status" value="1"/>
</dbReference>
<evidence type="ECO:0000256" key="6">
    <source>
        <dbReference type="ARBA" id="ARBA00060329"/>
    </source>
</evidence>
<dbReference type="OrthoDB" id="429520at2759"/>
<dbReference type="Gene3D" id="1.25.40.190">
    <property type="entry name" value="Actin-related protein 2/3 complex subunit 5"/>
    <property type="match status" value="1"/>
</dbReference>
<dbReference type="InterPro" id="IPR036743">
    <property type="entry name" value="ARPC5_sf"/>
</dbReference>
<evidence type="ECO:0000256" key="1">
    <source>
        <dbReference type="ARBA" id="ARBA00004245"/>
    </source>
</evidence>
<comment type="function">
    <text evidence="6">Functions as a component of the Arp2/3 complex which is involved in regulation of actin polymerization and together with an activating nucleation-promoting factor (NPF) mediates the formation of branched actin networks.</text>
</comment>
<dbReference type="STRING" id="13706.A0A1X2HUD5"/>
<dbReference type="GO" id="GO:0030833">
    <property type="term" value="P:regulation of actin filament polymerization"/>
    <property type="evidence" value="ECO:0007669"/>
    <property type="project" value="InterPro"/>
</dbReference>
<sequence>MSFRRIDIDQYDEDAYTEDEILSEFESGLTPDQAEAASQTRSTDVRNLLTKGDMNGALLRALEDPPYGRNMDQAKSVSTHTVLDTLNVFRANDIATAIKSLGPDQRDLLMKYLYAGMAKPEQYNSGLTEVAGTGCIVRVMSDKRTVF</sequence>
<dbReference type="AlphaFoldDB" id="A0A1X2HUD5"/>
<dbReference type="FunFam" id="1.25.40.190:FF:000003">
    <property type="entry name" value="Actin-related protein 2/3 complex subunit 5"/>
    <property type="match status" value="1"/>
</dbReference>
<dbReference type="InParanoid" id="A0A1X2HUD5"/>
<evidence type="ECO:0000256" key="2">
    <source>
        <dbReference type="ARBA" id="ARBA00006084"/>
    </source>
</evidence>
<dbReference type="GO" id="GO:0005885">
    <property type="term" value="C:Arp2/3 protein complex"/>
    <property type="evidence" value="ECO:0007669"/>
    <property type="project" value="EnsemblFungi"/>
</dbReference>
<dbReference type="GO" id="GO:0034314">
    <property type="term" value="P:Arp2/3 complex-mediated actin nucleation"/>
    <property type="evidence" value="ECO:0007669"/>
    <property type="project" value="InterPro"/>
</dbReference>
<dbReference type="PANTHER" id="PTHR12644">
    <property type="entry name" value="ARP2/3 COMPLEX 16 KD SUBUNIT P16-ARC"/>
    <property type="match status" value="1"/>
</dbReference>
<keyword evidence="4 7" id="KW-0206">Cytoskeleton</keyword>
<evidence type="ECO:0000313" key="9">
    <source>
        <dbReference type="Proteomes" id="UP000242180"/>
    </source>
</evidence>
<dbReference type="Pfam" id="PF04699">
    <property type="entry name" value="P16-Arc"/>
    <property type="match status" value="1"/>
</dbReference>
<comment type="caution">
    <text evidence="8">The sequence shown here is derived from an EMBL/GenBank/DDBJ whole genome shotgun (WGS) entry which is preliminary data.</text>
</comment>
<evidence type="ECO:0000313" key="8">
    <source>
        <dbReference type="EMBL" id="ORZ03212.1"/>
    </source>
</evidence>